<gene>
    <name evidence="2" type="ORF">ACFOX3_04735</name>
</gene>
<evidence type="ECO:0000313" key="2">
    <source>
        <dbReference type="EMBL" id="MFC4361596.1"/>
    </source>
</evidence>
<dbReference type="InterPro" id="IPR057253">
    <property type="entry name" value="CoiA-like_N"/>
</dbReference>
<reference evidence="3" key="1">
    <citation type="journal article" date="2019" name="Int. J. Syst. Evol. Microbiol.">
        <title>The Global Catalogue of Microorganisms (GCM) 10K type strain sequencing project: providing services to taxonomists for standard genome sequencing and annotation.</title>
        <authorList>
            <consortium name="The Broad Institute Genomics Platform"/>
            <consortium name="The Broad Institute Genome Sequencing Center for Infectious Disease"/>
            <person name="Wu L."/>
            <person name="Ma J."/>
        </authorList>
    </citation>
    <scope>NUCLEOTIDE SEQUENCE [LARGE SCALE GENOMIC DNA]</scope>
    <source>
        <strain evidence="3">CECT 8570</strain>
    </source>
</reference>
<name>A0ABV8V116_9GAMM</name>
<dbReference type="RefSeq" id="WP_290259467.1">
    <property type="nucleotide sequence ID" value="NZ_JAUFQG010000004.1"/>
</dbReference>
<organism evidence="2 3">
    <name type="scientific">Simiduia curdlanivorans</name>
    <dbReference type="NCBI Taxonomy" id="1492769"/>
    <lineage>
        <taxon>Bacteria</taxon>
        <taxon>Pseudomonadati</taxon>
        <taxon>Pseudomonadota</taxon>
        <taxon>Gammaproteobacteria</taxon>
        <taxon>Cellvibrionales</taxon>
        <taxon>Cellvibrionaceae</taxon>
        <taxon>Simiduia</taxon>
    </lineage>
</organism>
<proteinExistence type="predicted"/>
<comment type="caution">
    <text evidence="2">The sequence shown here is derived from an EMBL/GenBank/DDBJ whole genome shotgun (WGS) entry which is preliminary data.</text>
</comment>
<dbReference type="Proteomes" id="UP001595840">
    <property type="component" value="Unassembled WGS sequence"/>
</dbReference>
<evidence type="ECO:0000313" key="3">
    <source>
        <dbReference type="Proteomes" id="UP001595840"/>
    </source>
</evidence>
<keyword evidence="3" id="KW-1185">Reference proteome</keyword>
<evidence type="ECO:0000259" key="1">
    <source>
        <dbReference type="Pfam" id="PF25164"/>
    </source>
</evidence>
<sequence>MDNVLIPIAIDIATGKRVDVADVANGADCGCVCQSCEIDVVAKQGDLKAWHFAHNPHSQRKAVRVCDVSFYSSAKVFIRQLFLEGLINAIKTPDFILQGLHGATEVVTKSQSVTNFVVDELSPLHITLSLGAHKLHLYFRHRENVSDLDTLPPENGVLAIHLDHIEDAYFNSPSKRTFTETITQFFESGDAGKEWLYHPKLNSAKQQLLIKENNLRPAFITSRQMRNFNESLAKRDQELVTGKLSCPKCKHEWKGRNYWDIHVKTRFKKSTQLDQKNQAGDRKIRSGISIEFLCAKMPNLAR</sequence>
<dbReference type="EMBL" id="JBHSCX010000003">
    <property type="protein sequence ID" value="MFC4361596.1"/>
    <property type="molecule type" value="Genomic_DNA"/>
</dbReference>
<feature type="domain" description="Competence protein CoiA-like N-terminal" evidence="1">
    <location>
        <begin position="31"/>
        <end position="59"/>
    </location>
</feature>
<dbReference type="Pfam" id="PF25164">
    <property type="entry name" value="CoiA_N"/>
    <property type="match status" value="1"/>
</dbReference>
<accession>A0ABV8V116</accession>
<protein>
    <submittedName>
        <fullName evidence="2">Competence protein CoiA family protein</fullName>
    </submittedName>
</protein>